<protein>
    <recommendedName>
        <fullName evidence="4">Rad50/SbcC-type AAA domain-containing protein</fullName>
    </recommendedName>
</protein>
<organism evidence="2 3">
    <name type="scientific">Mesorhizobium japonicum</name>
    <dbReference type="NCBI Taxonomy" id="2066070"/>
    <lineage>
        <taxon>Bacteria</taxon>
        <taxon>Pseudomonadati</taxon>
        <taxon>Pseudomonadota</taxon>
        <taxon>Alphaproteobacteria</taxon>
        <taxon>Hyphomicrobiales</taxon>
        <taxon>Phyllobacteriaceae</taxon>
        <taxon>Mesorhizobium</taxon>
    </lineage>
</organism>
<accession>A0A3M9XGV6</accession>
<dbReference type="RefSeq" id="WP_123167240.1">
    <property type="nucleotide sequence ID" value="NZ_QKOD01000001.1"/>
</dbReference>
<dbReference type="EMBL" id="QKOD01000001">
    <property type="protein sequence ID" value="RNJ47283.1"/>
    <property type="molecule type" value="Genomic_DNA"/>
</dbReference>
<evidence type="ECO:0000313" key="3">
    <source>
        <dbReference type="Proteomes" id="UP000275436"/>
    </source>
</evidence>
<dbReference type="AlphaFoldDB" id="A0A3M9XGV6"/>
<evidence type="ECO:0000313" key="2">
    <source>
        <dbReference type="EMBL" id="RNJ47283.1"/>
    </source>
</evidence>
<dbReference type="InterPro" id="IPR027417">
    <property type="entry name" value="P-loop_NTPase"/>
</dbReference>
<keyword evidence="1" id="KW-0175">Coiled coil</keyword>
<gene>
    <name evidence="2" type="ORF">DNR46_05485</name>
</gene>
<evidence type="ECO:0008006" key="4">
    <source>
        <dbReference type="Google" id="ProtNLM"/>
    </source>
</evidence>
<dbReference type="Gene3D" id="3.40.50.300">
    <property type="entry name" value="P-loop containing nucleotide triphosphate hydrolases"/>
    <property type="match status" value="1"/>
</dbReference>
<feature type="coiled-coil region" evidence="1">
    <location>
        <begin position="451"/>
        <end position="485"/>
    </location>
</feature>
<name>A0A3M9XGV6_9HYPH</name>
<evidence type="ECO:0000256" key="1">
    <source>
        <dbReference type="SAM" id="Coils"/>
    </source>
</evidence>
<proteinExistence type="predicted"/>
<dbReference type="Proteomes" id="UP000275436">
    <property type="component" value="Unassembled WGS sequence"/>
</dbReference>
<reference evidence="2 3" key="1">
    <citation type="journal article" date="2018" name="Mol. Plant Microbe Interact.">
        <title>Taxonomically Different Co-Microsymbionts of a Relict Legume, Oxytropis popoviana, Have Complementary Sets of Symbiotic Genes and Together Increase the Efficiency of Plant Nodulation.</title>
        <authorList>
            <person name="Safronova V."/>
            <person name="Belimov A."/>
            <person name="Sazanova A."/>
            <person name="Chirak E."/>
            <person name="Verkhozina A."/>
            <person name="Kuznetsova I."/>
            <person name="Andronov E."/>
            <person name="Puhalsky J."/>
            <person name="Tikhonovich I."/>
        </authorList>
    </citation>
    <scope>NUCLEOTIDE SEQUENCE [LARGE SCALE GENOMIC DNA]</scope>
    <source>
        <strain evidence="2 3">Opo-235</strain>
    </source>
</reference>
<comment type="caution">
    <text evidence="2">The sequence shown here is derived from an EMBL/GenBank/DDBJ whole genome shotgun (WGS) entry which is preliminary data.</text>
</comment>
<sequence length="637" mass="71603">MIRRDPSLRLIRLVVTKSGKSAYDETFHPGVNMIRSEGNSRGKSTIADLIFFALGGDLTEWKDEAGSCDQTFAEVSLNGSIVTLRRDISKFSTKLPMWIYFGPLVEGEGSAVEGWSKIPYGRSGDREGFSQVLFRAMGIPEVPSDDANITMHQLLRLMYVDQMTPVSAIFRMEERDAPNRRQAVGDLLCGVLDDRIYPSQIRARQLDKEYAEVASQFAGLIRVLRRVDEGLDFSDLLSKVAATEGARRKALEEIEELRASRYSAGQSDPDTSEVIEVLRRDLDKVSRDIVTNQRDLDRLALLMEDAALLIADLEKNVVQVGQSKAASDALGPLVFSFCPSCLTPIQGLAAAHHCHLCKAELDEAHDLSRYARLRNELEMQLKESRALQQVRARDRAVLEEQVGGLQRVRSLLSEELLDRSRHYLTEADAKIEALTRSVGYFDRELIDLDRERRLADQVTELSARKQQLNDDLNELRQNIARWIAAKEQRQSAIYGLISRITAEILSGDLPSDIEPVTQDGVRFDFGDNEIVVNEKRGYSASSRTVIKNAFHLAMLFASCADARMKYPKFLLLDNIEDKGMTPARSHNFQRLILNLSEGTDIEHQIIFTTSMPDPSLDVPTYTVGLKYTANEKSLKLS</sequence>